<sequence>MSNADQLPANLREFVRVVPQDNGEAIQSVVLFPMYNFMVPSAAFKQLIKEATAKTNEAYEPDNPEKMRLLINHHFNVGFAHLDAEGKLIAAENQEKNTMEESVTYYGGLAMNHTDDGYTTFNTAHIPLSPSDKMH</sequence>
<evidence type="ECO:0000313" key="2">
    <source>
        <dbReference type="Proteomes" id="UP000222950"/>
    </source>
</evidence>
<accession>A0A1L7N1F2</accession>
<dbReference type="Proteomes" id="UP000222950">
    <property type="component" value="Segment"/>
</dbReference>
<name>A0A1L7N1F2_9CAUD</name>
<dbReference type="EMBL" id="AP017925">
    <property type="protein sequence ID" value="BAW19310.1"/>
    <property type="molecule type" value="Genomic_DNA"/>
</dbReference>
<organism evidence="1 2">
    <name type="scientific">Ralstonia phage RP31</name>
    <dbReference type="NCBI Taxonomy" id="1923890"/>
    <lineage>
        <taxon>Viruses</taxon>
        <taxon>Duplodnaviria</taxon>
        <taxon>Heunggongvirae</taxon>
        <taxon>Uroviricota</taxon>
        <taxon>Caudoviricetes</taxon>
        <taxon>Chimalliviridae</taxon>
        <taxon>Ripduovirus</taxon>
        <taxon>Ripduovirus RP12</taxon>
    </lineage>
</organism>
<reference evidence="1 2" key="1">
    <citation type="submission" date="2016-12" db="EMBL/GenBank/DDBJ databases">
        <title>Characterization of two jumbo phages RP12 and RP31 infecting the phytopathogen Ralstonia solanacearum.</title>
        <authorList>
            <person name="Kawasaki T."/>
            <person name="Yoshikawa G."/>
            <person name="Ogata H."/>
            <person name="Yamada T."/>
        </authorList>
    </citation>
    <scope>NUCLEOTIDE SEQUENCE [LARGE SCALE GENOMIC DNA]</scope>
    <source>
        <strain evidence="1 2">RP31</strain>
    </source>
</reference>
<protein>
    <submittedName>
        <fullName evidence="1">Uncharacterized protein</fullName>
    </submittedName>
</protein>
<proteinExistence type="predicted"/>
<evidence type="ECO:0000313" key="1">
    <source>
        <dbReference type="EMBL" id="BAW19310.1"/>
    </source>
</evidence>